<dbReference type="PANTHER" id="PTHR33371:SF4">
    <property type="entry name" value="INTERMEMBRANE PHOSPHOLIPID TRANSPORT SYSTEM BINDING PROTEIN MLAD"/>
    <property type="match status" value="1"/>
</dbReference>
<dbReference type="RefSeq" id="WP_138457316.1">
    <property type="nucleotide sequence ID" value="NZ_VBUU01000021.1"/>
</dbReference>
<accession>A0A5R8PAC1</accession>
<organism evidence="2 3">
    <name type="scientific">Nocardia cyriacigeorgica</name>
    <dbReference type="NCBI Taxonomy" id="135487"/>
    <lineage>
        <taxon>Bacteria</taxon>
        <taxon>Bacillati</taxon>
        <taxon>Actinomycetota</taxon>
        <taxon>Actinomycetes</taxon>
        <taxon>Mycobacteriales</taxon>
        <taxon>Nocardiaceae</taxon>
        <taxon>Nocardia</taxon>
    </lineage>
</organism>
<dbReference type="InterPro" id="IPR003399">
    <property type="entry name" value="Mce/MlaD"/>
</dbReference>
<dbReference type="OrthoDB" id="4608030at2"/>
<evidence type="ECO:0000313" key="2">
    <source>
        <dbReference type="EMBL" id="TLG05293.1"/>
    </source>
</evidence>
<protein>
    <submittedName>
        <fullName evidence="2">MCE family protein</fullName>
    </submittedName>
</protein>
<evidence type="ECO:0000259" key="1">
    <source>
        <dbReference type="Pfam" id="PF02470"/>
    </source>
</evidence>
<dbReference type="Pfam" id="PF02470">
    <property type="entry name" value="MlaD"/>
    <property type="match status" value="1"/>
</dbReference>
<dbReference type="EMBL" id="VBUU01000021">
    <property type="protein sequence ID" value="TLG05293.1"/>
    <property type="molecule type" value="Genomic_DNA"/>
</dbReference>
<reference evidence="2 3" key="1">
    <citation type="submission" date="2019-05" db="EMBL/GenBank/DDBJ databases">
        <title>Genomes sequences of two Nocardia cyriacigeorgica environmental isolates, type strains Nocardia asteroides ATCC 19247 and Nocardia cyriacigeorgica DSM 44484.</title>
        <authorList>
            <person name="Vautrin F."/>
            <person name="Bergeron E."/>
            <person name="Dubost A."/>
            <person name="Abrouk D."/>
            <person name="Rodriguez Nava V."/>
            <person name="Pujic P."/>
        </authorList>
    </citation>
    <scope>NUCLEOTIDE SEQUENCE [LARGE SCALE GENOMIC DNA]</scope>
    <source>
        <strain evidence="2 3">EML 1456</strain>
    </source>
</reference>
<proteinExistence type="predicted"/>
<dbReference type="AlphaFoldDB" id="A0A5R8PAC1"/>
<gene>
    <name evidence="2" type="ORF">FEK35_19165</name>
</gene>
<evidence type="ECO:0000313" key="3">
    <source>
        <dbReference type="Proteomes" id="UP000308349"/>
    </source>
</evidence>
<comment type="caution">
    <text evidence="2">The sequence shown here is derived from an EMBL/GenBank/DDBJ whole genome shotgun (WGS) entry which is preliminary data.</text>
</comment>
<dbReference type="PANTHER" id="PTHR33371">
    <property type="entry name" value="INTERMEMBRANE PHOSPHOLIPID TRANSPORT SYSTEM BINDING PROTEIN MLAD-RELATED"/>
    <property type="match status" value="1"/>
</dbReference>
<dbReference type="InterPro" id="IPR052336">
    <property type="entry name" value="MlaD_Phospholipid_Transporter"/>
</dbReference>
<name>A0A5R8PAC1_9NOCA</name>
<dbReference type="Proteomes" id="UP000308349">
    <property type="component" value="Unassembled WGS sequence"/>
</dbReference>
<sequence>MLKRALGSRGFMSAVVVITLVGASMIGWQFAKPTPEMRVYCAQMPDAIGLYEGSAVAIMGVPVGRVTHIEPDGASARVRFTVPAERKLPPDVGAVTVSDTLIADRKLALIGAEPRGPGWNSEKCITKTLTPKSLSETLDALAQLGHQLNGSGQPGQAGALGAGLDALNRATTGSGEEINTLVRQLGTALSAPDAAIGHIGKLLDALTELTHRARGGWPTVETTITGLTQTFVDINTLEFPQIVRVVASLADVLPQLNDVVMMFGSPALRAIDSIPNLPQMLSAGVGSVSDVIEMTPAIAAGFAESIDESSGRMTIGYAPPQLALPPPVGTQVCAAVESITGQRCGTGENGAVTVPSIPAILAAVSAR</sequence>
<feature type="domain" description="Mce/MlaD" evidence="1">
    <location>
        <begin position="40"/>
        <end position="110"/>
    </location>
</feature>
<dbReference type="GO" id="GO:0005576">
    <property type="term" value="C:extracellular region"/>
    <property type="evidence" value="ECO:0007669"/>
    <property type="project" value="TreeGrafter"/>
</dbReference>